<feature type="transmembrane region" description="Helical" evidence="6">
    <location>
        <begin position="122"/>
        <end position="151"/>
    </location>
</feature>
<evidence type="ECO:0000256" key="3">
    <source>
        <dbReference type="ARBA" id="ARBA00022989"/>
    </source>
</evidence>
<dbReference type="GO" id="GO:0042773">
    <property type="term" value="P:ATP synthesis coupled electron transport"/>
    <property type="evidence" value="ECO:0007669"/>
    <property type="project" value="InterPro"/>
</dbReference>
<evidence type="ECO:0000313" key="10">
    <source>
        <dbReference type="Proteomes" id="UP000287171"/>
    </source>
</evidence>
<evidence type="ECO:0000256" key="5">
    <source>
        <dbReference type="RuleBase" id="RU000320"/>
    </source>
</evidence>
<feature type="transmembrane region" description="Helical" evidence="6">
    <location>
        <begin position="255"/>
        <end position="274"/>
    </location>
</feature>
<feature type="transmembrane region" description="Helical" evidence="6">
    <location>
        <begin position="404"/>
        <end position="421"/>
    </location>
</feature>
<dbReference type="InterPro" id="IPR001516">
    <property type="entry name" value="Proton_antipo_N"/>
</dbReference>
<dbReference type="AlphaFoldDB" id="A0A402BEZ8"/>
<feature type="domain" description="NADH:quinone oxidoreductase/Mrp antiporter transmembrane" evidence="7">
    <location>
        <begin position="139"/>
        <end position="364"/>
    </location>
</feature>
<keyword evidence="4 6" id="KW-0472">Membrane</keyword>
<feature type="transmembrane region" description="Helical" evidence="6">
    <location>
        <begin position="42"/>
        <end position="62"/>
    </location>
</feature>
<dbReference type="GO" id="GO:0012505">
    <property type="term" value="C:endomembrane system"/>
    <property type="evidence" value="ECO:0007669"/>
    <property type="project" value="UniProtKB-SubCell"/>
</dbReference>
<feature type="transmembrane region" description="Helical" evidence="6">
    <location>
        <begin position="90"/>
        <end position="110"/>
    </location>
</feature>
<feature type="transmembrane region" description="Helical" evidence="6">
    <location>
        <begin position="12"/>
        <end position="30"/>
    </location>
</feature>
<feature type="transmembrane region" description="Helical" evidence="6">
    <location>
        <begin position="473"/>
        <end position="495"/>
    </location>
</feature>
<dbReference type="Proteomes" id="UP000287171">
    <property type="component" value="Unassembled WGS sequence"/>
</dbReference>
<feature type="domain" description="NADH-Ubiquinone oxidoreductase (complex I) chain 5 N-terminal" evidence="8">
    <location>
        <begin position="81"/>
        <end position="123"/>
    </location>
</feature>
<evidence type="ECO:0000256" key="1">
    <source>
        <dbReference type="ARBA" id="ARBA00004127"/>
    </source>
</evidence>
<evidence type="ECO:0000259" key="8">
    <source>
        <dbReference type="Pfam" id="PF00662"/>
    </source>
</evidence>
<feature type="transmembrane region" description="Helical" evidence="6">
    <location>
        <begin position="219"/>
        <end position="235"/>
    </location>
</feature>
<dbReference type="Pfam" id="PF00361">
    <property type="entry name" value="Proton_antipo_M"/>
    <property type="match status" value="1"/>
</dbReference>
<keyword evidence="2 5" id="KW-0812">Transmembrane</keyword>
<reference evidence="10" key="1">
    <citation type="submission" date="2018-12" db="EMBL/GenBank/DDBJ databases">
        <title>Tengunoibacter tsumagoiensis gen. nov., sp. nov., Dictyobacter kobayashii sp. nov., D. alpinus sp. nov., and D. joshuensis sp. nov. and description of Dictyobacteraceae fam. nov. within the order Ktedonobacterales isolated from Tengu-no-mugimeshi.</title>
        <authorList>
            <person name="Wang C.M."/>
            <person name="Zheng Y."/>
            <person name="Sakai Y."/>
            <person name="Toyoda A."/>
            <person name="Minakuchi Y."/>
            <person name="Abe K."/>
            <person name="Yokota A."/>
            <person name="Yabe S."/>
        </authorList>
    </citation>
    <scope>NUCLEOTIDE SEQUENCE [LARGE SCALE GENOMIC DNA]</scope>
    <source>
        <strain evidence="10">Uno16</strain>
    </source>
</reference>
<dbReference type="GO" id="GO:0015990">
    <property type="term" value="P:electron transport coupled proton transport"/>
    <property type="evidence" value="ECO:0007669"/>
    <property type="project" value="TreeGrafter"/>
</dbReference>
<keyword evidence="10" id="KW-1185">Reference proteome</keyword>
<dbReference type="PANTHER" id="PTHR42829:SF1">
    <property type="entry name" value="INORGANIC CARBON TRANSPORTER SUBUNIT DABB-RELATED"/>
    <property type="match status" value="1"/>
</dbReference>
<dbReference type="GO" id="GO:0016020">
    <property type="term" value="C:membrane"/>
    <property type="evidence" value="ECO:0007669"/>
    <property type="project" value="UniProtKB-SubCell"/>
</dbReference>
<protein>
    <submittedName>
        <fullName evidence="9">Oxidoreductase</fullName>
    </submittedName>
</protein>
<accession>A0A402BEZ8</accession>
<dbReference type="GO" id="GO:0008137">
    <property type="term" value="F:NADH dehydrogenase (ubiquinone) activity"/>
    <property type="evidence" value="ECO:0007669"/>
    <property type="project" value="InterPro"/>
</dbReference>
<name>A0A402BEZ8_9CHLR</name>
<dbReference type="Pfam" id="PF00662">
    <property type="entry name" value="Proton_antipo_N"/>
    <property type="match status" value="1"/>
</dbReference>
<evidence type="ECO:0000256" key="2">
    <source>
        <dbReference type="ARBA" id="ARBA00022692"/>
    </source>
</evidence>
<proteinExistence type="predicted"/>
<dbReference type="GO" id="GO:0003954">
    <property type="term" value="F:NADH dehydrogenase activity"/>
    <property type="evidence" value="ECO:0007669"/>
    <property type="project" value="TreeGrafter"/>
</dbReference>
<dbReference type="EMBL" id="BIFT01000002">
    <property type="protein sequence ID" value="GCE29837.1"/>
    <property type="molecule type" value="Genomic_DNA"/>
</dbReference>
<dbReference type="RefSeq" id="WP_161982421.1">
    <property type="nucleotide sequence ID" value="NZ_BIFT01000002.1"/>
</dbReference>
<organism evidence="9 10">
    <name type="scientific">Dictyobacter alpinus</name>
    <dbReference type="NCBI Taxonomy" id="2014873"/>
    <lineage>
        <taxon>Bacteria</taxon>
        <taxon>Bacillati</taxon>
        <taxon>Chloroflexota</taxon>
        <taxon>Ktedonobacteria</taxon>
        <taxon>Ktedonobacterales</taxon>
        <taxon>Dictyobacteraceae</taxon>
        <taxon>Dictyobacter</taxon>
    </lineage>
</organism>
<dbReference type="InterPro" id="IPR001750">
    <property type="entry name" value="ND/Mrp_TM"/>
</dbReference>
<evidence type="ECO:0000259" key="7">
    <source>
        <dbReference type="Pfam" id="PF00361"/>
    </source>
</evidence>
<dbReference type="InterPro" id="IPR003945">
    <property type="entry name" value="NU5C-like"/>
</dbReference>
<comment type="subcellular location">
    <subcellularLocation>
        <location evidence="1">Endomembrane system</location>
        <topology evidence="1">Multi-pass membrane protein</topology>
    </subcellularLocation>
    <subcellularLocation>
        <location evidence="5">Membrane</location>
        <topology evidence="5">Multi-pass membrane protein</topology>
    </subcellularLocation>
</comment>
<evidence type="ECO:0000256" key="4">
    <source>
        <dbReference type="ARBA" id="ARBA00023136"/>
    </source>
</evidence>
<dbReference type="PRINTS" id="PR01434">
    <property type="entry name" value="NADHDHGNASE5"/>
</dbReference>
<sequence length="521" mass="57543">MVTALENGIRLSVVFITLMMVLLLGIPVFLHRSSTMCMVRYVQIHFGVVWICALSLFILVVVHGPCDFSLLRVPLAATQIVSVGFLLDRISVSMLLLVITVSGIVHLYSLRAMQEERYFPRYFFLLSLVTLEVIMVILANNLLMLGLFWMLKGLTLTFLLAHYQHRPFSWRAAWMKLRIDLIGDIALLGALILTWHVFGTLSIQAILSTSMEHVRGVQGTFLTAFLLVAVMAKSAQLPFHSWLPSSVEAPTPVSALMHAGLINAGGFLLIRLSALIVATPFTMGCAIIIGSLTALYGTMVMLTRNDVKGMLVYSTMGQMGFMILECGLGLFALALLHIIVHGFFKAYAFLNSGSVIQQKNRNRLFSPPASATPLTSARVLLISGLLVALAFILIQIVIDPPLKPGNGILLFAWITIAHALARALRISFPVPRHILPATIGVLGIIFIYTLAIHRIEGFFAPAVAAYPWTHNSLLFTSGSIILLFAGLISIILPALHQSRWMNTFLKRLYVFALYRGMRKMA</sequence>
<feature type="transmembrane region" description="Helical" evidence="6">
    <location>
        <begin position="185"/>
        <end position="207"/>
    </location>
</feature>
<dbReference type="PANTHER" id="PTHR42829">
    <property type="entry name" value="NADH-UBIQUINONE OXIDOREDUCTASE CHAIN 5"/>
    <property type="match status" value="1"/>
</dbReference>
<evidence type="ECO:0000256" key="6">
    <source>
        <dbReference type="SAM" id="Phobius"/>
    </source>
</evidence>
<feature type="transmembrane region" description="Helical" evidence="6">
    <location>
        <begin position="322"/>
        <end position="344"/>
    </location>
</feature>
<comment type="caution">
    <text evidence="9">The sequence shown here is derived from an EMBL/GenBank/DDBJ whole genome shotgun (WGS) entry which is preliminary data.</text>
</comment>
<feature type="transmembrane region" description="Helical" evidence="6">
    <location>
        <begin position="379"/>
        <end position="398"/>
    </location>
</feature>
<evidence type="ECO:0000313" key="9">
    <source>
        <dbReference type="EMBL" id="GCE29837.1"/>
    </source>
</evidence>
<gene>
    <name evidence="9" type="ORF">KDA_53210</name>
</gene>
<feature type="transmembrane region" description="Helical" evidence="6">
    <location>
        <begin position="433"/>
        <end position="453"/>
    </location>
</feature>
<keyword evidence="3 6" id="KW-1133">Transmembrane helix</keyword>
<feature type="transmembrane region" description="Helical" evidence="6">
    <location>
        <begin position="281"/>
        <end position="302"/>
    </location>
</feature>